<evidence type="ECO:0000256" key="1">
    <source>
        <dbReference type="SAM" id="Phobius"/>
    </source>
</evidence>
<keyword evidence="3" id="KW-1185">Reference proteome</keyword>
<name>A0A0M7AQF0_9HYPH</name>
<evidence type="ECO:0000313" key="2">
    <source>
        <dbReference type="EMBL" id="CTQ77365.1"/>
    </source>
</evidence>
<reference evidence="3" key="1">
    <citation type="submission" date="2015-07" db="EMBL/GenBank/DDBJ databases">
        <authorList>
            <person name="Rodrigo-Torres Lidia"/>
            <person name="Arahal R.David."/>
        </authorList>
    </citation>
    <scope>NUCLEOTIDE SEQUENCE [LARGE SCALE GENOMIC DNA]</scope>
    <source>
        <strain evidence="3">CECT 5112</strain>
    </source>
</reference>
<evidence type="ECO:0000313" key="3">
    <source>
        <dbReference type="Proteomes" id="UP000053235"/>
    </source>
</evidence>
<keyword evidence="1" id="KW-1133">Transmembrane helix</keyword>
<sequence length="231" mass="26373">MSQEKSAPWDDLTIRTKLFYLLVFGFLIITGYLLLQGENSAGWALGAAALCLLGTRWGDVKKFSINKDGASAELERLVTEANATIEELRGLAVATARNQLAQLSASGRYGGMGRDLKEDIRENILSTLRDLRVSDGDIEHVISVQYPFMHYDYCHRVQTLHGLQADRERDLAWTTFWTEQHSGRGNEPDPDTLEAFLDKHDLLDDAARERLEDYRHFHETQQHRRPDQIPF</sequence>
<organism evidence="2 3">
    <name type="scientific">Roseibium alexandrii</name>
    <dbReference type="NCBI Taxonomy" id="388408"/>
    <lineage>
        <taxon>Bacteria</taxon>
        <taxon>Pseudomonadati</taxon>
        <taxon>Pseudomonadota</taxon>
        <taxon>Alphaproteobacteria</taxon>
        <taxon>Hyphomicrobiales</taxon>
        <taxon>Stappiaceae</taxon>
        <taxon>Roseibium</taxon>
    </lineage>
</organism>
<dbReference type="RefSeq" id="WP_055674028.1">
    <property type="nucleotide sequence ID" value="NZ_CXWD01000034.1"/>
</dbReference>
<accession>A0A0M7AQF0</accession>
<keyword evidence="1" id="KW-0812">Transmembrane</keyword>
<feature type="transmembrane region" description="Helical" evidence="1">
    <location>
        <begin position="18"/>
        <end position="35"/>
    </location>
</feature>
<gene>
    <name evidence="2" type="ORF">LAX5112_04884</name>
</gene>
<dbReference type="AlphaFoldDB" id="A0A0M7AQF0"/>
<keyword evidence="1" id="KW-0472">Membrane</keyword>
<dbReference type="EMBL" id="CXWD01000034">
    <property type="protein sequence ID" value="CTQ77365.1"/>
    <property type="molecule type" value="Genomic_DNA"/>
</dbReference>
<dbReference type="Proteomes" id="UP000053235">
    <property type="component" value="Unassembled WGS sequence"/>
</dbReference>
<proteinExistence type="predicted"/>
<protein>
    <submittedName>
        <fullName evidence="2">Uncharacterized protein</fullName>
    </submittedName>
</protein>